<dbReference type="PANTHER" id="PTHR36509:SF2">
    <property type="entry name" value="BLL3101 PROTEIN"/>
    <property type="match status" value="1"/>
</dbReference>
<evidence type="ECO:0000259" key="3">
    <source>
        <dbReference type="Pfam" id="PF06863"/>
    </source>
</evidence>
<dbReference type="Gene3D" id="2.60.120.600">
    <property type="entry name" value="Domain of unknown function DUF1214, C-terminal domain"/>
    <property type="match status" value="1"/>
</dbReference>
<gene>
    <name evidence="4" type="ORF">F2Z80_06405</name>
</gene>
<dbReference type="RefSeq" id="WP_150894507.1">
    <property type="nucleotide sequence ID" value="NZ_VXDD01000001.1"/>
</dbReference>
<dbReference type="InterPro" id="IPR010679">
    <property type="entry name" value="DUF1254"/>
</dbReference>
<proteinExistence type="predicted"/>
<evidence type="ECO:0000259" key="2">
    <source>
        <dbReference type="Pfam" id="PF06742"/>
    </source>
</evidence>
<dbReference type="Pfam" id="PF06742">
    <property type="entry name" value="DUF1214"/>
    <property type="match status" value="1"/>
</dbReference>
<dbReference type="SUPFAM" id="SSF160935">
    <property type="entry name" value="VPA0735-like"/>
    <property type="match status" value="1"/>
</dbReference>
<accession>A0A5N3SD24</accession>
<dbReference type="PANTHER" id="PTHR36509">
    <property type="entry name" value="BLL3101 PROTEIN"/>
    <property type="match status" value="1"/>
</dbReference>
<evidence type="ECO:0000256" key="1">
    <source>
        <dbReference type="SAM" id="SignalP"/>
    </source>
</evidence>
<reference evidence="4 5" key="1">
    <citation type="submission" date="2019-09" db="EMBL/GenBank/DDBJ databases">
        <title>Vibrio Fortis S7-72.</title>
        <authorList>
            <person name="Das S.K."/>
        </authorList>
    </citation>
    <scope>NUCLEOTIDE SEQUENCE [LARGE SCALE GENOMIC DNA]</scope>
    <source>
        <strain evidence="4 5">S7-72</strain>
    </source>
</reference>
<sequence length="342" mass="38694">MFKILLLCVIATLISGCMPTEKQVTPSKNFDPVTIDNLPSVEFINQAERLLKMSGGLNKFYKFRFPTPIDNQPVIRMNRDTLYMVGVFDISKGLSVEVPDMDQRYISVMPVNEQGYTPVVYTGMGTHYFGPESVGSNYAAIIIRILVNAADPADVKEVNQLQDEIKVTANSAIPFKTATYNQDDYQRLYAEMINKGRSFTSFKKSFGSKQDVDYDKFRIASIIGWGGLPDNQAFYVNVEPKLPVGEYKIDVQDVPVKAFWSVSLYNDKGYFQPNELDMYSVNSITATENANSSYTIHFGGCEDHRINCLPIMDGWNYVIRLYEPEANILNGSWTFPEVVELK</sequence>
<dbReference type="InterPro" id="IPR037049">
    <property type="entry name" value="DUF1214_C_sf"/>
</dbReference>
<protein>
    <submittedName>
        <fullName evidence="4">DUF1214 domain-containing protein</fullName>
    </submittedName>
</protein>
<name>A0A5N3SD24_9VIBR</name>
<dbReference type="InterPro" id="IPR010621">
    <property type="entry name" value="DUF1214"/>
</dbReference>
<keyword evidence="1" id="KW-0732">Signal</keyword>
<evidence type="ECO:0000313" key="4">
    <source>
        <dbReference type="EMBL" id="KAB0303603.1"/>
    </source>
</evidence>
<comment type="caution">
    <text evidence="4">The sequence shown here is derived from an EMBL/GenBank/DDBJ whole genome shotgun (WGS) entry which is preliminary data.</text>
</comment>
<dbReference type="PROSITE" id="PS51257">
    <property type="entry name" value="PROKAR_LIPOPROTEIN"/>
    <property type="match status" value="1"/>
</dbReference>
<feature type="domain" description="DUF1254" evidence="3">
    <location>
        <begin position="58"/>
        <end position="109"/>
    </location>
</feature>
<feature type="chain" id="PRO_5024344329" evidence="1">
    <location>
        <begin position="20"/>
        <end position="342"/>
    </location>
</feature>
<dbReference type="Proteomes" id="UP000326687">
    <property type="component" value="Unassembled WGS sequence"/>
</dbReference>
<feature type="signal peptide" evidence="1">
    <location>
        <begin position="1"/>
        <end position="19"/>
    </location>
</feature>
<dbReference type="EMBL" id="VXDD01000001">
    <property type="protein sequence ID" value="KAB0303603.1"/>
    <property type="molecule type" value="Genomic_DNA"/>
</dbReference>
<organism evidence="4 5">
    <name type="scientific">Vibrio fortis</name>
    <dbReference type="NCBI Taxonomy" id="212667"/>
    <lineage>
        <taxon>Bacteria</taxon>
        <taxon>Pseudomonadati</taxon>
        <taxon>Pseudomonadota</taxon>
        <taxon>Gammaproteobacteria</taxon>
        <taxon>Vibrionales</taxon>
        <taxon>Vibrionaceae</taxon>
        <taxon>Vibrio</taxon>
    </lineage>
</organism>
<feature type="domain" description="DUF1214" evidence="2">
    <location>
        <begin position="246"/>
        <end position="325"/>
    </location>
</feature>
<dbReference type="Pfam" id="PF06863">
    <property type="entry name" value="DUF1254"/>
    <property type="match status" value="1"/>
</dbReference>
<evidence type="ECO:0000313" key="5">
    <source>
        <dbReference type="Proteomes" id="UP000326687"/>
    </source>
</evidence>
<dbReference type="AlphaFoldDB" id="A0A5N3SD24"/>